<evidence type="ECO:0000256" key="3">
    <source>
        <dbReference type="ARBA" id="ARBA00022729"/>
    </source>
</evidence>
<keyword evidence="5" id="KW-1185">Reference proteome</keyword>
<sequence length="446" mass="48627">MLYCASLEQIGRTPTRTHEELIIMSTTPLARAVALAALGSCLTLPSLAQAEFIKDSKASIEARNFYMNRDFRQDTATKNKAEEWAQGFLLRFESGYTEGTVGFGVDAIGALGLKLDSSPDRAGTGLLPVGDSGKAPDDYSELGATVKARISKSTLKIGTLLPKLPSISANDSRLLPQSFQGGWLNSQEIGGLTFDAGQLNRINNRDSSNNQTMVLNGGTAKPGTRGFALANGDSDEFNFAGLSYKWNDQLTTGYNYGALDGLYKQHIVNLVHVLPIADKQTLKTDLRFARSTDDGDSNVDNKAFGAMFTYALSGHSFGIGYQKMSGDTGYAYIGGTDPFLVNYVQIGDFANKDEQSWQARYDFNFASVGIPGLTFMTRYLSGDNIDRGAAASEGKEWERDTDIAYVFQEGPLKNLGVKWRNATTRANFGNSYDENRLIVSYTLPLF</sequence>
<evidence type="ECO:0000256" key="2">
    <source>
        <dbReference type="ARBA" id="ARBA00022448"/>
    </source>
</evidence>
<evidence type="ECO:0000313" key="5">
    <source>
        <dbReference type="Proteomes" id="UP000243606"/>
    </source>
</evidence>
<evidence type="ECO:0000256" key="1">
    <source>
        <dbReference type="ARBA" id="ARBA00009075"/>
    </source>
</evidence>
<dbReference type="Pfam" id="PF03573">
    <property type="entry name" value="OprD"/>
    <property type="match status" value="1"/>
</dbReference>
<dbReference type="GO" id="GO:0015288">
    <property type="term" value="F:porin activity"/>
    <property type="evidence" value="ECO:0007669"/>
    <property type="project" value="TreeGrafter"/>
</dbReference>
<dbReference type="GO" id="GO:0016020">
    <property type="term" value="C:membrane"/>
    <property type="evidence" value="ECO:0007669"/>
    <property type="project" value="InterPro"/>
</dbReference>
<proteinExistence type="inferred from homology"/>
<dbReference type="STRING" id="425504.SAMN05216206_0207"/>
<keyword evidence="2" id="KW-0813">Transport</keyword>
<organism evidence="4 5">
    <name type="scientific">Pseudomonas guineae</name>
    <dbReference type="NCBI Taxonomy" id="425504"/>
    <lineage>
        <taxon>Bacteria</taxon>
        <taxon>Pseudomonadati</taxon>
        <taxon>Pseudomonadota</taxon>
        <taxon>Gammaproteobacteria</taxon>
        <taxon>Pseudomonadales</taxon>
        <taxon>Pseudomonadaceae</taxon>
        <taxon>Pseudomonas</taxon>
    </lineage>
</organism>
<comment type="similarity">
    <text evidence="1">Belongs to the outer membrane porin (Opr) (TC 1.B.25) family.</text>
</comment>
<gene>
    <name evidence="4" type="ORF">SAMN05216206_0207</name>
</gene>
<dbReference type="PANTHER" id="PTHR34596">
    <property type="entry name" value="CHITOPORIN"/>
    <property type="match status" value="1"/>
</dbReference>
<evidence type="ECO:0000313" key="4">
    <source>
        <dbReference type="EMBL" id="SFH77210.1"/>
    </source>
</evidence>
<dbReference type="FunFam" id="2.40.160.10:FF:000008">
    <property type="entry name" value="OprD family porin"/>
    <property type="match status" value="1"/>
</dbReference>
<name>A0A1I3CRT2_9PSED</name>
<keyword evidence="3" id="KW-0732">Signal</keyword>
<reference evidence="5" key="1">
    <citation type="submission" date="2016-10" db="EMBL/GenBank/DDBJ databases">
        <authorList>
            <person name="Varghese N."/>
            <person name="Submissions S."/>
        </authorList>
    </citation>
    <scope>NUCLEOTIDE SEQUENCE [LARGE SCALE GENOMIC DNA]</scope>
    <source>
        <strain evidence="5">LMG 24016</strain>
    </source>
</reference>
<dbReference type="InterPro" id="IPR005318">
    <property type="entry name" value="OM_porin_bac"/>
</dbReference>
<dbReference type="AlphaFoldDB" id="A0A1I3CRT2"/>
<dbReference type="Gene3D" id="2.40.160.10">
    <property type="entry name" value="Porin"/>
    <property type="match status" value="1"/>
</dbReference>
<dbReference type="EMBL" id="FOQL01000001">
    <property type="protein sequence ID" value="SFH77210.1"/>
    <property type="molecule type" value="Genomic_DNA"/>
</dbReference>
<dbReference type="Proteomes" id="UP000243606">
    <property type="component" value="Unassembled WGS sequence"/>
</dbReference>
<protein>
    <submittedName>
        <fullName evidence="4">Outer membrane porin, OprD family</fullName>
    </submittedName>
</protein>
<dbReference type="InterPro" id="IPR023614">
    <property type="entry name" value="Porin_dom_sf"/>
</dbReference>
<dbReference type="PANTHER" id="PTHR34596:SF2">
    <property type="entry name" value="CHITOPORIN"/>
    <property type="match status" value="1"/>
</dbReference>
<accession>A0A1I3CRT2</accession>